<proteinExistence type="predicted"/>
<name>A0A0Q2X7I4_MYCGO</name>
<dbReference type="EMBL" id="LKTM01000331">
    <property type="protein sequence ID" value="KQH77236.1"/>
    <property type="molecule type" value="Genomic_DNA"/>
</dbReference>
<accession>A0A0Q2X7I4</accession>
<dbReference type="STRING" id="1778.A9W97_30140"/>
<dbReference type="OrthoDB" id="4153705at2"/>
<sequence length="116" mass="12998">MADVETLYQRWISELWAGQPVAAEIVTDDFVGHWPDREVHGPDELTQIIEQTRNMLKELTFDIELGPLHDGDLVAGRWVGSGESPDGPVRFTGNDILRLTDDGQRFAEYWTGTATG</sequence>
<evidence type="ECO:0000313" key="2">
    <source>
        <dbReference type="EMBL" id="KQH77236.1"/>
    </source>
</evidence>
<dbReference type="Gene3D" id="3.10.450.50">
    <property type="match status" value="1"/>
</dbReference>
<comment type="caution">
    <text evidence="2">The sequence shown here is derived from an EMBL/GenBank/DDBJ whole genome shotgun (WGS) entry which is preliminary data.</text>
</comment>
<evidence type="ECO:0000259" key="1">
    <source>
        <dbReference type="Pfam" id="PF12680"/>
    </source>
</evidence>
<dbReference type="AlphaFoldDB" id="A0A0Q2X7I4"/>
<dbReference type="Pfam" id="PF12680">
    <property type="entry name" value="SnoaL_2"/>
    <property type="match status" value="1"/>
</dbReference>
<dbReference type="RefSeq" id="WP_055579850.1">
    <property type="nucleotide sequence ID" value="NZ_LKTM01000331.1"/>
</dbReference>
<feature type="domain" description="SnoaL-like" evidence="1">
    <location>
        <begin position="10"/>
        <end position="104"/>
    </location>
</feature>
<reference evidence="2 3" key="1">
    <citation type="submission" date="2015-10" db="EMBL/GenBank/DDBJ databases">
        <title>Mycobacterium gordonae draft genome assembly.</title>
        <authorList>
            <person name="Ustinova V."/>
            <person name="Smirnova T."/>
            <person name="Blagodatskikh K."/>
            <person name="Varlamov D."/>
            <person name="Larionova E."/>
            <person name="Chernousova L."/>
        </authorList>
    </citation>
    <scope>NUCLEOTIDE SEQUENCE [LARGE SCALE GENOMIC DNA]</scope>
    <source>
        <strain evidence="2 3">CTRI 14-8773</strain>
    </source>
</reference>
<dbReference type="SUPFAM" id="SSF54427">
    <property type="entry name" value="NTF2-like"/>
    <property type="match status" value="1"/>
</dbReference>
<organism evidence="2 3">
    <name type="scientific">Mycobacterium gordonae</name>
    <dbReference type="NCBI Taxonomy" id="1778"/>
    <lineage>
        <taxon>Bacteria</taxon>
        <taxon>Bacillati</taxon>
        <taxon>Actinomycetota</taxon>
        <taxon>Actinomycetes</taxon>
        <taxon>Mycobacteriales</taxon>
        <taxon>Mycobacteriaceae</taxon>
        <taxon>Mycobacterium</taxon>
    </lineage>
</organism>
<dbReference type="InterPro" id="IPR037401">
    <property type="entry name" value="SnoaL-like"/>
</dbReference>
<protein>
    <submittedName>
        <fullName evidence="2">Polyketide cyclase</fullName>
    </submittedName>
</protein>
<evidence type="ECO:0000313" key="3">
    <source>
        <dbReference type="Proteomes" id="UP000051677"/>
    </source>
</evidence>
<dbReference type="Proteomes" id="UP000051677">
    <property type="component" value="Unassembled WGS sequence"/>
</dbReference>
<dbReference type="InterPro" id="IPR032710">
    <property type="entry name" value="NTF2-like_dom_sf"/>
</dbReference>
<gene>
    <name evidence="2" type="ORF">AO501_34045</name>
</gene>